<dbReference type="PRINTS" id="PR00120">
    <property type="entry name" value="HATPASE"/>
</dbReference>
<dbReference type="SUPFAM" id="SSF81665">
    <property type="entry name" value="Calcium ATPase, transmembrane domain M"/>
    <property type="match status" value="1"/>
</dbReference>
<comment type="caution">
    <text evidence="6">The sequence shown here is derived from an EMBL/GenBank/DDBJ whole genome shotgun (WGS) entry which is preliminary data.</text>
</comment>
<dbReference type="InterPro" id="IPR023298">
    <property type="entry name" value="ATPase_P-typ_TM_dom_sf"/>
</dbReference>
<evidence type="ECO:0000313" key="7">
    <source>
        <dbReference type="Proteomes" id="UP000035762"/>
    </source>
</evidence>
<dbReference type="PRINTS" id="PR00119">
    <property type="entry name" value="CATATPASE"/>
</dbReference>
<evidence type="ECO:0000256" key="5">
    <source>
        <dbReference type="SAM" id="Phobius"/>
    </source>
</evidence>
<feature type="transmembrane region" description="Helical" evidence="5">
    <location>
        <begin position="190"/>
        <end position="211"/>
    </location>
</feature>
<dbReference type="PANTHER" id="PTHR42861">
    <property type="entry name" value="CALCIUM-TRANSPORTING ATPASE"/>
    <property type="match status" value="1"/>
</dbReference>
<gene>
    <name evidence="6" type="primary">yloB</name>
    <name evidence="6" type="ORF">BN961_00121</name>
</gene>
<dbReference type="Proteomes" id="UP000035762">
    <property type="component" value="Unassembled WGS sequence"/>
</dbReference>
<feature type="transmembrane region" description="Helical" evidence="5">
    <location>
        <begin position="223"/>
        <end position="242"/>
    </location>
</feature>
<dbReference type="Gene3D" id="3.40.50.1000">
    <property type="entry name" value="HAD superfamily/HAD-like"/>
    <property type="match status" value="1"/>
</dbReference>
<dbReference type="GO" id="GO:0016020">
    <property type="term" value="C:membrane"/>
    <property type="evidence" value="ECO:0007669"/>
    <property type="project" value="UniProtKB-SubCell"/>
</dbReference>
<dbReference type="NCBIfam" id="TIGR01494">
    <property type="entry name" value="ATPase_P-type"/>
    <property type="match status" value="1"/>
</dbReference>
<dbReference type="InterPro" id="IPR001757">
    <property type="entry name" value="P_typ_ATPase"/>
</dbReference>
<dbReference type="Pfam" id="PF00702">
    <property type="entry name" value="Hydrolase"/>
    <property type="match status" value="1"/>
</dbReference>
<keyword evidence="7" id="KW-1185">Reference proteome</keyword>
<proteinExistence type="predicted"/>
<protein>
    <submittedName>
        <fullName evidence="6">Calcium-transporting ATPase</fullName>
    </submittedName>
</protein>
<dbReference type="GO" id="GO:0016887">
    <property type="term" value="F:ATP hydrolysis activity"/>
    <property type="evidence" value="ECO:0007669"/>
    <property type="project" value="InterPro"/>
</dbReference>
<keyword evidence="2 5" id="KW-0812">Transmembrane</keyword>
<name>A0A090MGI4_AFIFE</name>
<dbReference type="InterPro" id="IPR036412">
    <property type="entry name" value="HAD-like_sf"/>
</dbReference>
<accession>A0A090MGI4</accession>
<feature type="transmembrane region" description="Helical" evidence="5">
    <location>
        <begin position="281"/>
        <end position="300"/>
    </location>
</feature>
<reference evidence="6 7" key="1">
    <citation type="journal article" date="2014" name="Genome Announc.">
        <title>Genome Sequence of Afipia felis Strain 76713, Isolated in Hospital Water Using an Amoeba Co-Culture Procedure.</title>
        <authorList>
            <person name="Benamar S."/>
            <person name="La Scola B."/>
            <person name="Croce O."/>
        </authorList>
    </citation>
    <scope>NUCLEOTIDE SEQUENCE [LARGE SCALE GENOMIC DNA]</scope>
    <source>
        <strain evidence="6 7">76713</strain>
    </source>
</reference>
<dbReference type="SUPFAM" id="SSF56784">
    <property type="entry name" value="HAD-like"/>
    <property type="match status" value="1"/>
</dbReference>
<dbReference type="STRING" id="1035.BN961_00121"/>
<dbReference type="Gene3D" id="1.20.1110.10">
    <property type="entry name" value="Calcium-transporting ATPase, transmembrane domain"/>
    <property type="match status" value="1"/>
</dbReference>
<evidence type="ECO:0000256" key="3">
    <source>
        <dbReference type="ARBA" id="ARBA00022989"/>
    </source>
</evidence>
<dbReference type="InterPro" id="IPR023214">
    <property type="entry name" value="HAD_sf"/>
</dbReference>
<keyword evidence="4 5" id="KW-0472">Membrane</keyword>
<feature type="transmembrane region" description="Helical" evidence="5">
    <location>
        <begin position="139"/>
        <end position="169"/>
    </location>
</feature>
<organism evidence="6 7">
    <name type="scientific">Afipia felis</name>
    <name type="common">Cat scratch disease bacillus</name>
    <dbReference type="NCBI Taxonomy" id="1035"/>
    <lineage>
        <taxon>Bacteria</taxon>
        <taxon>Pseudomonadati</taxon>
        <taxon>Pseudomonadota</taxon>
        <taxon>Alphaproteobacteria</taxon>
        <taxon>Hyphomicrobiales</taxon>
        <taxon>Nitrobacteraceae</taxon>
        <taxon>Afipia</taxon>
    </lineage>
</organism>
<keyword evidence="3 5" id="KW-1133">Transmembrane helix</keyword>
<evidence type="ECO:0000256" key="2">
    <source>
        <dbReference type="ARBA" id="ARBA00022692"/>
    </source>
</evidence>
<sequence length="314" mass="33460">MVTGDAPETAATVARAVGLEGKVFAGRTIPDRIEPEDFAVFAGCLPEDKFTLVKAFQSAGHIVGMCGDGANDAPALRQAQFGIAVSTSTDVAKSAAGIVLTEPGLSGIVNAVTQGRIAFQRILTYTLRSILHKVRQVPYLGIGLFMTGHAILTPMLVVISMITGDFLAMSSTTDNVIPSPRPNIWKIGDLTLMGIMMGAFDLLFCVLILWIGHAKLHLPIETMQTLTLVNLVVSGQAIYYVVRERRHLWSSRPSKIVAACSMIDLTLVPSLAVTGTLMAPLPVPIIAGLFGVAAIFAFTLDGVKTVLLHHLTID</sequence>
<evidence type="ECO:0000256" key="1">
    <source>
        <dbReference type="ARBA" id="ARBA00004370"/>
    </source>
</evidence>
<dbReference type="EMBL" id="CCAZ020000001">
    <property type="protein sequence ID" value="CEG06751.1"/>
    <property type="molecule type" value="Genomic_DNA"/>
</dbReference>
<dbReference type="RefSeq" id="WP_244469009.1">
    <property type="nucleotide sequence ID" value="NZ_CCAZ020000001.1"/>
</dbReference>
<dbReference type="AlphaFoldDB" id="A0A090MGI4"/>
<dbReference type="GO" id="GO:0005524">
    <property type="term" value="F:ATP binding"/>
    <property type="evidence" value="ECO:0007669"/>
    <property type="project" value="InterPro"/>
</dbReference>
<comment type="subcellular location">
    <subcellularLocation>
        <location evidence="1">Membrane</location>
    </subcellularLocation>
</comment>
<evidence type="ECO:0000256" key="4">
    <source>
        <dbReference type="ARBA" id="ARBA00023136"/>
    </source>
</evidence>
<evidence type="ECO:0000313" key="6">
    <source>
        <dbReference type="EMBL" id="CEG06751.1"/>
    </source>
</evidence>